<dbReference type="AlphaFoldDB" id="A0A834L994"/>
<dbReference type="GO" id="GO:0046982">
    <property type="term" value="F:protein heterodimerization activity"/>
    <property type="evidence" value="ECO:0007669"/>
    <property type="project" value="InterPro"/>
</dbReference>
<name>A0A834L994_RHOSS</name>
<dbReference type="GO" id="GO:0000976">
    <property type="term" value="F:transcription cis-regulatory region binding"/>
    <property type="evidence" value="ECO:0007669"/>
    <property type="project" value="TreeGrafter"/>
</dbReference>
<dbReference type="InterPro" id="IPR003958">
    <property type="entry name" value="CBFA_NFYB_domain"/>
</dbReference>
<dbReference type="CDD" id="cd22929">
    <property type="entry name" value="HFD_POLE4-like"/>
    <property type="match status" value="1"/>
</dbReference>
<evidence type="ECO:0000313" key="6">
    <source>
        <dbReference type="Proteomes" id="UP000626092"/>
    </source>
</evidence>
<feature type="region of interest" description="Disordered" evidence="3">
    <location>
        <begin position="103"/>
        <end position="123"/>
    </location>
</feature>
<sequence>MAEQEEEEHDTTEETIAPSLPPSRVKRIMKLDKEINKVNAEALFLVSCCTELFLEFLAEESARVAVEKKRRTVKLEHLRVAVKRHRPTSDFLLESLPVASEPVVDRPKAAESNRGRTAEKPVPAGQLSSGLGYLLLFAGVHGGTITAPNEVALALVKVVIYR</sequence>
<evidence type="ECO:0000256" key="2">
    <source>
        <dbReference type="ARBA" id="ARBA00023242"/>
    </source>
</evidence>
<keyword evidence="2" id="KW-0539">Nucleus</keyword>
<dbReference type="Pfam" id="PF00808">
    <property type="entry name" value="CBFD_NFYB_HMF"/>
    <property type="match status" value="1"/>
</dbReference>
<comment type="caution">
    <text evidence="5">The sequence shown here is derived from an EMBL/GenBank/DDBJ whole genome shotgun (WGS) entry which is preliminary data.</text>
</comment>
<feature type="compositionally biased region" description="Acidic residues" evidence="3">
    <location>
        <begin position="1"/>
        <end position="13"/>
    </location>
</feature>
<dbReference type="Gene3D" id="1.10.20.10">
    <property type="entry name" value="Histone, subunit A"/>
    <property type="match status" value="1"/>
</dbReference>
<comment type="subcellular location">
    <subcellularLocation>
        <location evidence="1">Nucleus</location>
    </subcellularLocation>
</comment>
<dbReference type="GO" id="GO:0006355">
    <property type="term" value="P:regulation of DNA-templated transcription"/>
    <property type="evidence" value="ECO:0007669"/>
    <property type="project" value="TreeGrafter"/>
</dbReference>
<evidence type="ECO:0000313" key="5">
    <source>
        <dbReference type="EMBL" id="KAF7124475.1"/>
    </source>
</evidence>
<reference evidence="5" key="1">
    <citation type="submission" date="2019-11" db="EMBL/GenBank/DDBJ databases">
        <authorList>
            <person name="Liu Y."/>
            <person name="Hou J."/>
            <person name="Li T.-Q."/>
            <person name="Guan C.-H."/>
            <person name="Wu X."/>
            <person name="Wu H.-Z."/>
            <person name="Ling F."/>
            <person name="Zhang R."/>
            <person name="Shi X.-G."/>
            <person name="Ren J.-P."/>
            <person name="Chen E.-F."/>
            <person name="Sun J.-M."/>
        </authorList>
    </citation>
    <scope>NUCLEOTIDE SEQUENCE</scope>
    <source>
        <strain evidence="5">Adult_tree_wgs_1</strain>
        <tissue evidence="5">Leaves</tissue>
    </source>
</reference>
<feature type="compositionally biased region" description="Basic and acidic residues" evidence="3">
    <location>
        <begin position="103"/>
        <end position="119"/>
    </location>
</feature>
<dbReference type="PANTHER" id="PTHR10252">
    <property type="entry name" value="HISTONE-LIKE TRANSCRIPTION FACTOR CCAAT-RELATED"/>
    <property type="match status" value="1"/>
</dbReference>
<keyword evidence="6" id="KW-1185">Reference proteome</keyword>
<evidence type="ECO:0000256" key="3">
    <source>
        <dbReference type="SAM" id="MobiDB-lite"/>
    </source>
</evidence>
<dbReference type="OrthoDB" id="636685at2759"/>
<proteinExistence type="predicted"/>
<dbReference type="EMBL" id="WJXA01000012">
    <property type="protein sequence ID" value="KAF7124475.1"/>
    <property type="molecule type" value="Genomic_DNA"/>
</dbReference>
<dbReference type="InterPro" id="IPR009072">
    <property type="entry name" value="Histone-fold"/>
</dbReference>
<gene>
    <name evidence="5" type="ORF">RHSIM_Rhsim12G0026300</name>
</gene>
<feature type="domain" description="Transcription factor CBF/NF-Y/archaeal histone" evidence="4">
    <location>
        <begin position="19"/>
        <end position="82"/>
    </location>
</feature>
<dbReference type="PANTHER" id="PTHR10252:SF54">
    <property type="entry name" value="CHROMATIN ACCESSIBILITY COMPLEX PROTEIN 1"/>
    <property type="match status" value="1"/>
</dbReference>
<evidence type="ECO:0000256" key="1">
    <source>
        <dbReference type="ARBA" id="ARBA00004123"/>
    </source>
</evidence>
<feature type="region of interest" description="Disordered" evidence="3">
    <location>
        <begin position="1"/>
        <end position="21"/>
    </location>
</feature>
<dbReference type="InterPro" id="IPR050568">
    <property type="entry name" value="Transcr_DNA_Rep_Reg"/>
</dbReference>
<accession>A0A834L994</accession>
<organism evidence="5 6">
    <name type="scientific">Rhododendron simsii</name>
    <name type="common">Sims's rhododendron</name>
    <dbReference type="NCBI Taxonomy" id="118357"/>
    <lineage>
        <taxon>Eukaryota</taxon>
        <taxon>Viridiplantae</taxon>
        <taxon>Streptophyta</taxon>
        <taxon>Embryophyta</taxon>
        <taxon>Tracheophyta</taxon>
        <taxon>Spermatophyta</taxon>
        <taxon>Magnoliopsida</taxon>
        <taxon>eudicotyledons</taxon>
        <taxon>Gunneridae</taxon>
        <taxon>Pentapetalae</taxon>
        <taxon>asterids</taxon>
        <taxon>Ericales</taxon>
        <taxon>Ericaceae</taxon>
        <taxon>Ericoideae</taxon>
        <taxon>Rhodoreae</taxon>
        <taxon>Rhododendron</taxon>
    </lineage>
</organism>
<dbReference type="GO" id="GO:0005634">
    <property type="term" value="C:nucleus"/>
    <property type="evidence" value="ECO:0007669"/>
    <property type="project" value="UniProtKB-SubCell"/>
</dbReference>
<dbReference type="SUPFAM" id="SSF47113">
    <property type="entry name" value="Histone-fold"/>
    <property type="match status" value="1"/>
</dbReference>
<dbReference type="Proteomes" id="UP000626092">
    <property type="component" value="Unassembled WGS sequence"/>
</dbReference>
<protein>
    <recommendedName>
        <fullName evidence="4">Transcription factor CBF/NF-Y/archaeal histone domain-containing protein</fullName>
    </recommendedName>
</protein>
<evidence type="ECO:0000259" key="4">
    <source>
        <dbReference type="Pfam" id="PF00808"/>
    </source>
</evidence>